<gene>
    <name evidence="1" type="ORF">vBEcoSW011D_10</name>
</gene>
<dbReference type="Proteomes" id="UP000306677">
    <property type="component" value="Segment"/>
</dbReference>
<name>A0A4Y5NTF3_9CAUD</name>
<dbReference type="InterPro" id="IPR055723">
    <property type="entry name" value="DUF7299"/>
</dbReference>
<protein>
    <submittedName>
        <fullName evidence="1">Uncharacterized protein</fullName>
    </submittedName>
</protein>
<sequence>MLMFSIGFLVAVILMMFAGSLATKYAVKKGWYASAMWSDKEKVWKVRGSYLAISGKIFTGIQTEKLTGVKSVKYMD</sequence>
<dbReference type="EMBL" id="MK778457">
    <property type="protein sequence ID" value="QCW18459.1"/>
    <property type="molecule type" value="Genomic_DNA"/>
</dbReference>
<organism evidence="1 2">
    <name type="scientific">Escherichia phage vB_EcoS_W011D</name>
    <dbReference type="NCBI Taxonomy" id="2575323"/>
    <lineage>
        <taxon>Viruses</taxon>
        <taxon>Duplodnaviria</taxon>
        <taxon>Heunggongvirae</taxon>
        <taxon>Uroviricota</taxon>
        <taxon>Caudoviricetes</taxon>
        <taxon>Drexlerviridae</taxon>
        <taxon>Tempevirinae</taxon>
        <taxon>Changchunvirus</taxon>
        <taxon>Changchunvirus W011D</taxon>
    </lineage>
</organism>
<keyword evidence="2" id="KW-1185">Reference proteome</keyword>
<accession>A0A4Y5NTF3</accession>
<reference evidence="1 2" key="1">
    <citation type="submission" date="2019-04" db="EMBL/GenBank/DDBJ databases">
        <authorList>
            <person name="Wang X."/>
        </authorList>
    </citation>
    <scope>NUCLEOTIDE SEQUENCE [LARGE SCALE GENOMIC DNA]</scope>
</reference>
<evidence type="ECO:0000313" key="2">
    <source>
        <dbReference type="Proteomes" id="UP000306677"/>
    </source>
</evidence>
<dbReference type="Pfam" id="PF23973">
    <property type="entry name" value="DUF7299"/>
    <property type="match status" value="1"/>
</dbReference>
<proteinExistence type="predicted"/>
<evidence type="ECO:0000313" key="1">
    <source>
        <dbReference type="EMBL" id="QCW18459.1"/>
    </source>
</evidence>